<evidence type="ECO:0000313" key="2">
    <source>
        <dbReference type="EMBL" id="GIF93337.1"/>
    </source>
</evidence>
<dbReference type="EMBL" id="BONG01000061">
    <property type="protein sequence ID" value="GIF93337.1"/>
    <property type="molecule type" value="Genomic_DNA"/>
</dbReference>
<dbReference type="Proteomes" id="UP000619293">
    <property type="component" value="Unassembled WGS sequence"/>
</dbReference>
<sequence>MRLTGPWATPAGIEGHGRHGGLPVTRDTRAASTATWQLRSQGDHFISIRYLNVMLTLAYVTVMGDLSVPFLSFAEGAQEAVAV</sequence>
<reference evidence="2 3" key="1">
    <citation type="submission" date="2021-01" db="EMBL/GenBank/DDBJ databases">
        <title>Whole genome shotgun sequence of Catellatospora chokoriensis NBRC 107358.</title>
        <authorList>
            <person name="Komaki H."/>
            <person name="Tamura T."/>
        </authorList>
    </citation>
    <scope>NUCLEOTIDE SEQUENCE [LARGE SCALE GENOMIC DNA]</scope>
    <source>
        <strain evidence="2 3">NBRC 107358</strain>
    </source>
</reference>
<organism evidence="2 3">
    <name type="scientific">Catellatospora chokoriensis</name>
    <dbReference type="NCBI Taxonomy" id="310353"/>
    <lineage>
        <taxon>Bacteria</taxon>
        <taxon>Bacillati</taxon>
        <taxon>Actinomycetota</taxon>
        <taxon>Actinomycetes</taxon>
        <taxon>Micromonosporales</taxon>
        <taxon>Micromonosporaceae</taxon>
        <taxon>Catellatospora</taxon>
    </lineage>
</organism>
<comment type="caution">
    <text evidence="2">The sequence shown here is derived from an EMBL/GenBank/DDBJ whole genome shotgun (WGS) entry which is preliminary data.</text>
</comment>
<proteinExistence type="predicted"/>
<keyword evidence="3" id="KW-1185">Reference proteome</keyword>
<dbReference type="AlphaFoldDB" id="A0A8J3K5U2"/>
<evidence type="ECO:0000256" key="1">
    <source>
        <dbReference type="SAM" id="MobiDB-lite"/>
    </source>
</evidence>
<feature type="region of interest" description="Disordered" evidence="1">
    <location>
        <begin position="1"/>
        <end position="25"/>
    </location>
</feature>
<evidence type="ECO:0000313" key="3">
    <source>
        <dbReference type="Proteomes" id="UP000619293"/>
    </source>
</evidence>
<protein>
    <submittedName>
        <fullName evidence="2">Uncharacterized protein</fullName>
    </submittedName>
</protein>
<gene>
    <name evidence="2" type="ORF">Cch02nite_67810</name>
</gene>
<name>A0A8J3K5U2_9ACTN</name>
<accession>A0A8J3K5U2</accession>